<dbReference type="SMART" id="SM00034">
    <property type="entry name" value="CLECT"/>
    <property type="match status" value="1"/>
</dbReference>
<dbReference type="InterPro" id="IPR016186">
    <property type="entry name" value="C-type_lectin-like/link_sf"/>
</dbReference>
<reference evidence="4" key="1">
    <citation type="submission" date="2025-08" db="UniProtKB">
        <authorList>
            <consortium name="Ensembl"/>
        </authorList>
    </citation>
    <scope>IDENTIFICATION</scope>
</reference>
<evidence type="ECO:0000259" key="3">
    <source>
        <dbReference type="PROSITE" id="PS50041"/>
    </source>
</evidence>
<dbReference type="Gene3D" id="3.10.100.10">
    <property type="entry name" value="Mannose-Binding Protein A, subunit A"/>
    <property type="match status" value="1"/>
</dbReference>
<dbReference type="AlphaFoldDB" id="A0A8C4R1U2"/>
<dbReference type="InterPro" id="IPR016187">
    <property type="entry name" value="CTDL_fold"/>
</dbReference>
<dbReference type="InterPro" id="IPR050111">
    <property type="entry name" value="C-type_lectin/snaclec_domain"/>
</dbReference>
<evidence type="ECO:0000256" key="1">
    <source>
        <dbReference type="ARBA" id="ARBA00023157"/>
    </source>
</evidence>
<evidence type="ECO:0000313" key="5">
    <source>
        <dbReference type="Proteomes" id="UP000694388"/>
    </source>
</evidence>
<organism evidence="4 5">
    <name type="scientific">Eptatretus burgeri</name>
    <name type="common">Inshore hagfish</name>
    <dbReference type="NCBI Taxonomy" id="7764"/>
    <lineage>
        <taxon>Eukaryota</taxon>
        <taxon>Metazoa</taxon>
        <taxon>Chordata</taxon>
        <taxon>Craniata</taxon>
        <taxon>Vertebrata</taxon>
        <taxon>Cyclostomata</taxon>
        <taxon>Myxini</taxon>
        <taxon>Myxiniformes</taxon>
        <taxon>Myxinidae</taxon>
        <taxon>Eptatretinae</taxon>
        <taxon>Eptatretus</taxon>
    </lineage>
</organism>
<dbReference type="PROSITE" id="PS00615">
    <property type="entry name" value="C_TYPE_LECTIN_1"/>
    <property type="match status" value="1"/>
</dbReference>
<name>A0A8C4R1U2_EPTBU</name>
<keyword evidence="2" id="KW-0472">Membrane</keyword>
<dbReference type="InterPro" id="IPR018378">
    <property type="entry name" value="C-type_lectin_CS"/>
</dbReference>
<keyword evidence="5" id="KW-1185">Reference proteome</keyword>
<dbReference type="PROSITE" id="PS50041">
    <property type="entry name" value="C_TYPE_LECTIN_2"/>
    <property type="match status" value="1"/>
</dbReference>
<dbReference type="PANTHER" id="PTHR22803">
    <property type="entry name" value="MANNOSE, PHOSPHOLIPASE, LECTIN RECEPTOR RELATED"/>
    <property type="match status" value="1"/>
</dbReference>
<feature type="transmembrane region" description="Helical" evidence="2">
    <location>
        <begin position="46"/>
        <end position="68"/>
    </location>
</feature>
<dbReference type="Proteomes" id="UP000694388">
    <property type="component" value="Unplaced"/>
</dbReference>
<dbReference type="Ensembl" id="ENSEBUT00000024448.1">
    <property type="protein sequence ID" value="ENSEBUP00000023872.1"/>
    <property type="gene ID" value="ENSEBUG00000014705.1"/>
</dbReference>
<protein>
    <recommendedName>
        <fullName evidence="3">C-type lectin domain-containing protein</fullName>
    </recommendedName>
</protein>
<keyword evidence="2" id="KW-1133">Transmembrane helix</keyword>
<accession>A0A8C4R1U2</accession>
<dbReference type="Pfam" id="PF00059">
    <property type="entry name" value="Lectin_C"/>
    <property type="match status" value="1"/>
</dbReference>
<dbReference type="SUPFAM" id="SSF56436">
    <property type="entry name" value="C-type lectin-like"/>
    <property type="match status" value="1"/>
</dbReference>
<evidence type="ECO:0000256" key="2">
    <source>
        <dbReference type="SAM" id="Phobius"/>
    </source>
</evidence>
<reference evidence="4" key="2">
    <citation type="submission" date="2025-09" db="UniProtKB">
        <authorList>
            <consortium name="Ensembl"/>
        </authorList>
    </citation>
    <scope>IDENTIFICATION</scope>
</reference>
<evidence type="ECO:0000313" key="4">
    <source>
        <dbReference type="Ensembl" id="ENSEBUP00000023872.1"/>
    </source>
</evidence>
<feature type="domain" description="C-type lectin" evidence="3">
    <location>
        <begin position="98"/>
        <end position="217"/>
    </location>
</feature>
<proteinExistence type="predicted"/>
<keyword evidence="1" id="KW-1015">Disulfide bond</keyword>
<dbReference type="InterPro" id="IPR001304">
    <property type="entry name" value="C-type_lectin-like"/>
</dbReference>
<keyword evidence="2" id="KW-0812">Transmembrane</keyword>
<dbReference type="GeneTree" id="ENSGT00930000152767"/>
<sequence>MSLVENDYDNVEQISKRDESLEQFTQIDMPQSNSMKDVKKLKYNQYIILLFLTLLAILSITLLSRCLLLPDSEEFQQQGQENCTLGEQKPCQSGWTLYEGSCYKIFPNQKRTWYDAEFFCIQHMNHCHLPSVHSEWEYQFLLNLWTNPRQKRIWLGGKYSILKDKTVWTDETSWDFAKFADGEPNNHKTTEGCIEYRGGLNGWNDAPCESKLSVLCKCRSKTN</sequence>